<reference evidence="2 3" key="1">
    <citation type="submission" date="2017-07" db="EMBL/GenBank/DDBJ databases">
        <title>Draft Genome Sequences of Select Purple Nonsulfur Bacteria.</title>
        <authorList>
            <person name="Lasarre B."/>
            <person name="Mckinlay J.B."/>
        </authorList>
    </citation>
    <scope>NUCLEOTIDE SEQUENCE [LARGE SCALE GENOMIC DNA]</scope>
    <source>
        <strain evidence="2 3">DSM 11290</strain>
    </source>
</reference>
<dbReference type="Proteomes" id="UP000249299">
    <property type="component" value="Unassembled WGS sequence"/>
</dbReference>
<name>A0A327JVK8_9HYPH</name>
<proteinExistence type="predicted"/>
<dbReference type="RefSeq" id="WP_111432779.1">
    <property type="nucleotide sequence ID" value="NZ_JACIGG010000012.1"/>
</dbReference>
<evidence type="ECO:0000313" key="3">
    <source>
        <dbReference type="Proteomes" id="UP000249299"/>
    </source>
</evidence>
<sequence length="260" mass="29338">MDTGSISYRRAFETYIRKGIPINLSQKQTHPTSHYVWRTRGDGKVRPSHAANDGKIFAWDNPPPTGHPGEDYGCRCIAEPYVANINEHIEIALSGISDIGSPWSSRDFVHHYFNGNGRGVAVRETGHLRSIVAEYRKIVIDDPTRLPKQIARKARETKNGSFSNNFYNTYDMTDVVFSLGDTTIGGKYTGNSSEENGILSVSGEMDFYLEDFFRDPLDIFDIIPGDNLELARSKSYRIYDNWQGRFEGKIYADASSSRFG</sequence>
<gene>
    <name evidence="2" type="ORF">CH339_02940</name>
</gene>
<dbReference type="InterPro" id="IPR006528">
    <property type="entry name" value="Phage_head_morphogenesis_dom"/>
</dbReference>
<evidence type="ECO:0000313" key="2">
    <source>
        <dbReference type="EMBL" id="RAI29616.1"/>
    </source>
</evidence>
<evidence type="ECO:0000259" key="1">
    <source>
        <dbReference type="Pfam" id="PF04233"/>
    </source>
</evidence>
<dbReference type="OrthoDB" id="4446543at2"/>
<keyword evidence="3" id="KW-1185">Reference proteome</keyword>
<dbReference type="NCBIfam" id="TIGR01641">
    <property type="entry name" value="phageSPP1_gp7"/>
    <property type="match status" value="1"/>
</dbReference>
<feature type="domain" description="Phage head morphogenesis" evidence="1">
    <location>
        <begin position="27"/>
        <end position="77"/>
    </location>
</feature>
<dbReference type="EMBL" id="NPEV01000003">
    <property type="protein sequence ID" value="RAI29616.1"/>
    <property type="molecule type" value="Genomic_DNA"/>
</dbReference>
<organism evidence="2 3">
    <name type="scientific">Rhodobium orientis</name>
    <dbReference type="NCBI Taxonomy" id="34017"/>
    <lineage>
        <taxon>Bacteria</taxon>
        <taxon>Pseudomonadati</taxon>
        <taxon>Pseudomonadota</taxon>
        <taxon>Alphaproteobacteria</taxon>
        <taxon>Hyphomicrobiales</taxon>
        <taxon>Rhodobiaceae</taxon>
        <taxon>Rhodobium</taxon>
    </lineage>
</organism>
<comment type="caution">
    <text evidence="2">The sequence shown here is derived from an EMBL/GenBank/DDBJ whole genome shotgun (WGS) entry which is preliminary data.</text>
</comment>
<dbReference type="AlphaFoldDB" id="A0A327JVK8"/>
<accession>A0A327JVK8</accession>
<protein>
    <recommendedName>
        <fullName evidence="1">Phage head morphogenesis domain-containing protein</fullName>
    </recommendedName>
</protein>
<dbReference type="Pfam" id="PF04233">
    <property type="entry name" value="Phage_Mu_F"/>
    <property type="match status" value="1"/>
</dbReference>